<accession>A0A553UL56</accession>
<evidence type="ECO:0000313" key="3">
    <source>
        <dbReference type="EMBL" id="TSA80791.1"/>
    </source>
</evidence>
<dbReference type="CDD" id="cd12797">
    <property type="entry name" value="M23_peptidase"/>
    <property type="match status" value="1"/>
</dbReference>
<evidence type="ECO:0000259" key="2">
    <source>
        <dbReference type="Pfam" id="PF20155"/>
    </source>
</evidence>
<dbReference type="InterPro" id="IPR013491">
    <property type="entry name" value="Tape_meas_N"/>
</dbReference>
<feature type="region of interest" description="Disordered" evidence="1">
    <location>
        <begin position="741"/>
        <end position="772"/>
    </location>
</feature>
<sequence length="2989" mass="317215">MASNADRILIDIHAEVAGGADVKTLSGLVNQLNSDIKATGSASESQRAQLLATRNMIQTLAAGYAAGSAEAIKLSQAAATITASLSRIDAANIRTLSQQLAGVDANAAGAKTRLEGVITAAQGMAGRFAAGSVEAQRLAQIIADAQRSINQINGRGIEDLEKKLKGAGTAGAQSRTQLEAVRAAALLMAQGFAAGSAEAQRLAAIIAGADAGLKRLTDAEKNTGLAAQIAARALAMLRGEADSSAGGFSRLQASVVSLNAGLGILQQVAQGVQRIVGSGLGLIRLAGDMEQAQVAFTTMLGSGEKAKAFLAELADFAARTPFELVGLRDSSRRLLAYGFDAKDIIPVLTAVGNAVGSLGGGKDMLDGVTLAIGQMFAKGKVMAQEVNQLAERGIPAWKLLADKIGVSIPEAMKMAENGAISSAVAIPAILEGLQKKFGGGMEAQSKTLLGMWSNTTDVLKQLGGQAGEYITEKLGLKDLLAQVNVNLGKVKSLFESGGIDGLFKNLSLKISQVLFAPFAEQGKSAEAAVSKTRSMIQAAWSAIQGTYQSVLVPIFERMAPLVKRVWTEIPGVIQGAARFIEGAFNLIAQLWEHVLKPIWDALAPALGAAVTATFRILAGWLDRFGSTFQAISQLISGDYQGAADTFSEMWARTGKVIDGALEKVWAALKTLATNAFNKAKQIGLNIRDGIVAGTADLAARLGESVSNAIEKVKGYIPDWARDLLHIGKGNFADDAVARAKQNAADARGRQDDRNAPTYGPSQNDTAQRGQETIQGREQLATMLGLGGGTRTGTPFGGKYFGGKIHNGEDLFAKTGTDVLAPFTGYLTTRWSDTTGHIAELIDAAGNKLLLGHLDKYADGIEGAIKKAGGKLLVQQGQLIAKVGQTGSLAHADLGPNNAHIHAMGYRAGSDKAVEPFAIRYTGVAASDSAASENTTAAPASKSKSKSNAENFDYSGVGGKAAVATLQDTLTARLKQAEDTFTLNTKGLEKSSAGYQKAVDKYLATLNNVQSLAFSAAGKLPEADANRSDLAGIVKSTADKISGLAKSGGAVEALKKQIEDAKAVFGLYTKETPGYDKALDAYLAVLRKAATESQKLGKAMPAGDKKNALSSLFASTSSEIEGLSKKNGLADSFKRQLEDARAAFQLVSEDAPGYQKAVQTYISALGKVQAAAKQALPGTKDRTQKNALSDLVASTRSEIDGLRAAGTDADKIAEIVRQKSEGRAQSEANTAKQSLATAERSYALALQAAGESADAKLKVQQNEGAALEAAQEGQARKSYQLAKVQAANSLSVALDAAAKGKPALREAAEQLARQQNTLALQAAQDARDNALSSASDTQAQLLTQAEKTQKTSSDAQLRQTLELQASLRGVKKEALTQQLSDAVTQRDADLKNAEGNLNEQLHIEQSGGAKVLAFQRQLAEVQRNEASRALVEKARIQKLANATTYAGNSTGLSAANAAVDSTTAEGKTNLQTAYLASLDGFGRAAAQRLKDVTAKIQAQENQVADQLFKDREAQVKTITDTVNGLFSGGGTIDQQAQGRSDALGLLAGALRGLLGVTADQASMSELSDVPTLLTKLAAAGVDLSGVDFDSLEKLGQLFQNLTSNADQFLPVDQAKQFAAALRDLGGAAADVQLGLGDKKLSPTILSAYTALSSGDQASLQAVDTELAKIDPEKYPSLAALGQKVQQAIVKGVQDGAALTIEGQKGVVQQQLTQLDQNKDGMSAETYLSRRKDLLEQSEALDYAAEQHRLDSAGASFQAYENAEAAHLRRLRGLNDDYSAGVLKADLDAARAHQQALSDLELQALEGRHARLEINEEDYINQRATRQLALAQTAKENSISDAGGLYGDPAKVQAANDAFNASKLRVEGEQQAALGQLTLSNAKRTQDSLAGLEGASLAQRKAARLITEEEASRETERLQIDAIDREEKRAKAAADKAGDVGAWNEAGRVAETGRIGAKAQGTSERDNIAVQRQQATEDALSKLEQAGADQRHALKLSDDLTYSQQKEDIQLTSIERQRKAAVKAAGVDKDLIKTANTEAEAQRTALTSQGESEREQIRLQRRYATEDALAKLEQTAADRRHILGLSSDVEYSQEKETFQLAAIERQHKRALTVAGVDIDLKKTADLEAEAASTQITTQGEEERRLIRLNLRRAAEDAVTALTTAQEEARHKAGTVGEREYLESSLQARRDAAQRAYDRAVEDAKGNADKLIAARLALKTALIQIDSDGVEAGISLANKEAAYKVKAAQRRATQGNGLDFGANAELQGALIDQISEYRTQLVGGALDNEKYRATVEALEAAEDALRAAREAQINTFERYAKQAVPMVTAAMSSLGGMTAEVAGQWGSDLSSMVDDVANFAKSLSKGDYVAAAIQALTSIFTFFSKRAEAFRAELKKTADYNKGFRFDNEGYGTRKVETYTTGILFWQTTHFKETIDEASKALALSFEGGIVSGAENGFKAALATGSKDSFTKSIYDGLKEVAFKGLVDGFLNSAPVIAVFGPLVGKLMEAFKSGNKDMIATAVADFKSGVASLQPEIDGLLEVGKIVDDALTTPAEKARKAAEKARGIASQQLGIEQASLDIRKNAQLINGEDAAREQLALAKRTNAAAMEEVLSKEGLTQEQIALIRNEYRLKDVAAETEKENTLRAIRQKNVADRSNNDSTALGLQQRAKLISEADFHTQSRELALRQADEEQAAALENTALTNEQREILLRQFSLRRQGIEQDYLDWEAAAAKRAAEIERGIRLQALSNQDSLADAEHSLALASASTDEERRRIDSAYNADRLARTIERIALEREADLSNTELTAAQRSSINARYDTAERAARLTAQAAEVQAAQQLTQQREQTAQSWRSSFLSGVQAFLNGDSPLDAMYKGVRDRISQAIQDGFIVKRILSQLDPLFSQLDAALSKGLDAGSIIQQIGAALPGLSVQIGGELGPLLGVLNSAIPDLTKAVNGNTAAVKEISYTQTTIYESGQRGGMESGLRARFARFA</sequence>
<name>A0A553UL56_9DEIO</name>
<evidence type="ECO:0000256" key="1">
    <source>
        <dbReference type="SAM" id="MobiDB-lite"/>
    </source>
</evidence>
<proteinExistence type="predicted"/>
<feature type="compositionally biased region" description="Polar residues" evidence="1">
    <location>
        <begin position="759"/>
        <end position="772"/>
    </location>
</feature>
<dbReference type="OrthoDB" id="74365at2"/>
<dbReference type="NCBIfam" id="TIGR02675">
    <property type="entry name" value="tape_meas_nterm"/>
    <property type="match status" value="1"/>
</dbReference>
<dbReference type="InterPro" id="IPR011055">
    <property type="entry name" value="Dup_hybrid_motif"/>
</dbReference>
<feature type="region of interest" description="Disordered" evidence="1">
    <location>
        <begin position="929"/>
        <end position="948"/>
    </location>
</feature>
<reference evidence="3 4" key="1">
    <citation type="submission" date="2019-07" db="EMBL/GenBank/DDBJ databases">
        <title>Deinococcus detaillus sp. nov., isolated from humus soil in Antarctica.</title>
        <authorList>
            <person name="Zhang K."/>
        </authorList>
    </citation>
    <scope>NUCLEOTIDE SEQUENCE [LARGE SCALE GENOMIC DNA]</scope>
    <source>
        <strain evidence="3 4">H1</strain>
    </source>
</reference>
<dbReference type="Pfam" id="PF20155">
    <property type="entry name" value="TMP_3"/>
    <property type="match status" value="1"/>
</dbReference>
<dbReference type="Gene3D" id="2.70.70.10">
    <property type="entry name" value="Glucose Permease (Domain IIA)"/>
    <property type="match status" value="1"/>
</dbReference>
<gene>
    <name evidence="3" type="ORF">FNU79_16235</name>
</gene>
<evidence type="ECO:0000313" key="4">
    <source>
        <dbReference type="Proteomes" id="UP000316092"/>
    </source>
</evidence>
<dbReference type="EMBL" id="VKDB01000027">
    <property type="protein sequence ID" value="TSA80791.1"/>
    <property type="molecule type" value="Genomic_DNA"/>
</dbReference>
<comment type="caution">
    <text evidence="3">The sequence shown here is derived from an EMBL/GenBank/DDBJ whole genome shotgun (WGS) entry which is preliminary data.</text>
</comment>
<dbReference type="RefSeq" id="WP_143721842.1">
    <property type="nucleotide sequence ID" value="NZ_VKDB01000027.1"/>
</dbReference>
<feature type="compositionally biased region" description="Low complexity" evidence="1">
    <location>
        <begin position="936"/>
        <end position="948"/>
    </location>
</feature>
<keyword evidence="4" id="KW-1185">Reference proteome</keyword>
<feature type="domain" description="Tape measure protein N-terminal" evidence="2">
    <location>
        <begin position="282"/>
        <end position="466"/>
    </location>
</feature>
<dbReference type="Proteomes" id="UP000316092">
    <property type="component" value="Unassembled WGS sequence"/>
</dbReference>
<protein>
    <submittedName>
        <fullName evidence="3">Tape measure protein</fullName>
    </submittedName>
</protein>
<organism evidence="3 4">
    <name type="scientific">Deinococcus detaillensis</name>
    <dbReference type="NCBI Taxonomy" id="2592048"/>
    <lineage>
        <taxon>Bacteria</taxon>
        <taxon>Thermotogati</taxon>
        <taxon>Deinococcota</taxon>
        <taxon>Deinococci</taxon>
        <taxon>Deinococcales</taxon>
        <taxon>Deinococcaceae</taxon>
        <taxon>Deinococcus</taxon>
    </lineage>
</organism>
<dbReference type="SUPFAM" id="SSF51261">
    <property type="entry name" value="Duplicated hybrid motif"/>
    <property type="match status" value="1"/>
</dbReference>